<proteinExistence type="predicted"/>
<reference evidence="1" key="1">
    <citation type="journal article" date="2021" name="PeerJ">
        <title>Extensive microbial diversity within the chicken gut microbiome revealed by metagenomics and culture.</title>
        <authorList>
            <person name="Gilroy R."/>
            <person name="Ravi A."/>
            <person name="Getino M."/>
            <person name="Pursley I."/>
            <person name="Horton D.L."/>
            <person name="Alikhan N.F."/>
            <person name="Baker D."/>
            <person name="Gharbi K."/>
            <person name="Hall N."/>
            <person name="Watson M."/>
            <person name="Adriaenssens E.M."/>
            <person name="Foster-Nyarko E."/>
            <person name="Jarju S."/>
            <person name="Secka A."/>
            <person name="Antonio M."/>
            <person name="Oren A."/>
            <person name="Chaudhuri R.R."/>
            <person name="La Ragione R."/>
            <person name="Hildebrand F."/>
            <person name="Pallen M.J."/>
        </authorList>
    </citation>
    <scope>NUCLEOTIDE SEQUENCE</scope>
    <source>
        <strain evidence="1">ChiHjej12B11-1927</strain>
    </source>
</reference>
<dbReference type="AlphaFoldDB" id="A0A9D2AM67"/>
<dbReference type="InterPro" id="IPR043743">
    <property type="entry name" value="DUF5688"/>
</dbReference>
<protein>
    <submittedName>
        <fullName evidence="1">Uncharacterized protein</fullName>
    </submittedName>
</protein>
<comment type="caution">
    <text evidence="1">The sequence shown here is derived from an EMBL/GenBank/DDBJ whole genome shotgun (WGS) entry which is preliminary data.</text>
</comment>
<dbReference type="EMBL" id="DXFG01000096">
    <property type="protein sequence ID" value="HIX37251.1"/>
    <property type="molecule type" value="Genomic_DNA"/>
</dbReference>
<evidence type="ECO:0000313" key="1">
    <source>
        <dbReference type="EMBL" id="HIX37251.1"/>
    </source>
</evidence>
<gene>
    <name evidence="1" type="ORF">H9738_05185</name>
</gene>
<sequence length="298" mass="35101">MEFATFKKKLLDQLRQILGEEKRIHFQSVEKNNGIQEEAVVILGEKERIAPTIYLRGFFEDWNSGRKSIEEISREILLHNACQEREVDFSLDSFENYEKARGQVYFKLINYEMNKVMLTKIPYVAYLDLAVVFYYRLEKGNFQGATMLIHNCNLDAWKIDSRQLLEDAVMNTSRKLPYSFQGMDALIRELSGVSDDDDTEFYTGEEIMYVLSNQEKCFGAAALLYPHLLSHISKIFRKNFYVLPSSVHECILVPDQGQYSRMELTRMVREVNQTQVEDDEILSDQVYYYDRQEERLMM</sequence>
<accession>A0A9D2AM67</accession>
<dbReference type="Pfam" id="PF18941">
    <property type="entry name" value="DUF5688"/>
    <property type="match status" value="1"/>
</dbReference>
<dbReference type="Proteomes" id="UP000824230">
    <property type="component" value="Unassembled WGS sequence"/>
</dbReference>
<reference evidence="1" key="2">
    <citation type="submission" date="2021-04" db="EMBL/GenBank/DDBJ databases">
        <authorList>
            <person name="Gilroy R."/>
        </authorList>
    </citation>
    <scope>NUCLEOTIDE SEQUENCE</scope>
    <source>
        <strain evidence="1">ChiHjej12B11-1927</strain>
    </source>
</reference>
<name>A0A9D2AM67_9FIRM</name>
<organism evidence="1 2">
    <name type="scientific">Candidatus Blautia pullistercoris</name>
    <dbReference type="NCBI Taxonomy" id="2838499"/>
    <lineage>
        <taxon>Bacteria</taxon>
        <taxon>Bacillati</taxon>
        <taxon>Bacillota</taxon>
        <taxon>Clostridia</taxon>
        <taxon>Lachnospirales</taxon>
        <taxon>Lachnospiraceae</taxon>
        <taxon>Blautia</taxon>
    </lineage>
</organism>
<evidence type="ECO:0000313" key="2">
    <source>
        <dbReference type="Proteomes" id="UP000824230"/>
    </source>
</evidence>